<evidence type="ECO:0000313" key="2">
    <source>
        <dbReference type="Proteomes" id="UP000595009"/>
    </source>
</evidence>
<gene>
    <name evidence="1" type="primary">tssF</name>
    <name evidence="1" type="ORF">INP94_09220</name>
</gene>
<reference evidence="1 2" key="1">
    <citation type="submission" date="2020-10" db="EMBL/GenBank/DDBJ databases">
        <title>Genomic diversity and antimicrobial resistance of Haemophilus colonising the airways of young children with cystic fibrosis.</title>
        <authorList>
            <person name="Watts S.C."/>
            <person name="Judd L.M."/>
            <person name="Carzino R."/>
            <person name="Ranganathan S."/>
            <person name="Holt K.E."/>
        </authorList>
    </citation>
    <scope>NUCLEOTIDE SEQUENCE [LARGE SCALE GENOMIC DNA]</scope>
    <source>
        <strain evidence="1 2">M1C137_2</strain>
    </source>
</reference>
<dbReference type="Pfam" id="PF05947">
    <property type="entry name" value="T6SS_TssF"/>
    <property type="match status" value="1"/>
</dbReference>
<dbReference type="InterPro" id="IPR010272">
    <property type="entry name" value="T6SS_TssF"/>
</dbReference>
<protein>
    <submittedName>
        <fullName evidence="1">Type VI secretion system baseplate subunit TssF</fullName>
    </submittedName>
</protein>
<dbReference type="RefSeq" id="WP_197543428.1">
    <property type="nucleotide sequence ID" value="NZ_CP063120.1"/>
</dbReference>
<dbReference type="NCBIfam" id="TIGR03359">
    <property type="entry name" value="VI_chp_6"/>
    <property type="match status" value="1"/>
</dbReference>
<proteinExistence type="predicted"/>
<dbReference type="Proteomes" id="UP000595009">
    <property type="component" value="Chromosome"/>
</dbReference>
<name>A0A7M1NWA1_HAEPA</name>
<dbReference type="EMBL" id="CP063120">
    <property type="protein sequence ID" value="QOR17030.1"/>
    <property type="molecule type" value="Genomic_DNA"/>
</dbReference>
<sequence length="605" mass="69695">MSLEKYFRDELDYLRELGKQISIEKPHISNFLSEKSSDPDVERLLEGFAFLTGTLKAKIEDEFPEFTHSMIDMLWPDYLRPTPSMTIIEFNPNEDVAKSQELISKGMYLFSKPIETSYVDEHSNIIDEGALQCTFQTCRDLWLNPFSISDIELFNTDNKSVISIDFRLDHELSVNELDLNKLQFFLGADNYTNQQLYLWLNNYLDGVELVVGDKSYQLPTVGFSPVGFKQEESVLPYSPNSSLAYRVLYEYFCYPDSFSFLDIVGFNKLSSDQLCNEFSLRFSFSRPLPSDIKVRKSALRLHCVPAINLFEHDSENIVLDGSKSEYLIKGSHQHPEWYETFAINKVASFVQNQSNKRGKINSNERIYVPFESFQHQFEYHKGRTVLYYKTKTKTSLFSPGFDYYISFVRGDEELILDTNECVSINMVCTNRDLPTSLKVGDICIGGRYAPSSFTFSNITRPSLPLHPIMDGTLTWKLISSSSLNYLSILNIDTLREILKTYDLPAWHSHRHSRISQKKLDAIKSIETRPLDRLFKGVSIRGLQSTLYVSQSGFESEGELFLLGSVLSNFFSLYSSVNSFHKLKIVNIETQEVFEWPIQLGQKSLM</sequence>
<evidence type="ECO:0000313" key="1">
    <source>
        <dbReference type="EMBL" id="QOR17030.1"/>
    </source>
</evidence>
<dbReference type="PANTHER" id="PTHR35370:SF4">
    <property type="entry name" value="TYPE VI SECRETION SYSTEM BASEPLATE SUBUNIT TSSF"/>
    <property type="match status" value="1"/>
</dbReference>
<organism evidence="1 2">
    <name type="scientific">Haemophilus parainfluenzae</name>
    <dbReference type="NCBI Taxonomy" id="729"/>
    <lineage>
        <taxon>Bacteria</taxon>
        <taxon>Pseudomonadati</taxon>
        <taxon>Pseudomonadota</taxon>
        <taxon>Gammaproteobacteria</taxon>
        <taxon>Pasteurellales</taxon>
        <taxon>Pasteurellaceae</taxon>
        <taxon>Haemophilus</taxon>
    </lineage>
</organism>
<dbReference type="AlphaFoldDB" id="A0A7M1NWA1"/>
<dbReference type="PIRSF" id="PIRSF028304">
    <property type="entry name" value="UCP028304"/>
    <property type="match status" value="1"/>
</dbReference>
<accession>A0A7M1NWA1</accession>
<dbReference type="PANTHER" id="PTHR35370">
    <property type="entry name" value="CYTOPLASMIC PROTEIN-RELATED-RELATED"/>
    <property type="match status" value="1"/>
</dbReference>